<dbReference type="AlphaFoldDB" id="A0A090V2P4"/>
<evidence type="ECO:0000313" key="2">
    <source>
        <dbReference type="EMBL" id="GAL59071.1"/>
    </source>
</evidence>
<feature type="region of interest" description="Disordered" evidence="1">
    <location>
        <begin position="60"/>
        <end position="80"/>
    </location>
</feature>
<dbReference type="Proteomes" id="UP000029462">
    <property type="component" value="Unassembled WGS sequence"/>
</dbReference>
<comment type="caution">
    <text evidence="2">The sequence shown here is derived from an EMBL/GenBank/DDBJ whole genome shotgun (WGS) entry which is preliminary data.</text>
</comment>
<organism evidence="2 3">
    <name type="scientific">Pseudescherichia vulneris NBRC 102420</name>
    <dbReference type="NCBI Taxonomy" id="1115515"/>
    <lineage>
        <taxon>Bacteria</taxon>
        <taxon>Pseudomonadati</taxon>
        <taxon>Pseudomonadota</taxon>
        <taxon>Gammaproteobacteria</taxon>
        <taxon>Enterobacterales</taxon>
        <taxon>Enterobacteriaceae</taxon>
        <taxon>Pseudescherichia</taxon>
    </lineage>
</organism>
<keyword evidence="3" id="KW-1185">Reference proteome</keyword>
<evidence type="ECO:0000313" key="3">
    <source>
        <dbReference type="Proteomes" id="UP000029462"/>
    </source>
</evidence>
<reference evidence="2" key="1">
    <citation type="submission" date="2014-09" db="EMBL/GenBank/DDBJ databases">
        <title>Whole genome shotgun sequence of Escherichia vulneris NBRC 102420.</title>
        <authorList>
            <person name="Yoshida Y."/>
            <person name="Hosoyama A."/>
            <person name="Tsuchikane K."/>
            <person name="Ohji S."/>
            <person name="Ichikawa N."/>
            <person name="Kimura A."/>
            <person name="Yamazoe A."/>
            <person name="Ezaki T."/>
            <person name="Fujita N."/>
        </authorList>
    </citation>
    <scope>NUCLEOTIDE SEQUENCE [LARGE SCALE GENOMIC DNA]</scope>
    <source>
        <strain evidence="2">NBRC 102420</strain>
    </source>
</reference>
<sequence>MTDIVLGEAILALLSEGDPITPYSLMEKLQLMAVSEKMAFRKQACTNAVVEVQSSLMAQSSEYSSFQTGSDYPPSSKMIH</sequence>
<feature type="compositionally biased region" description="Polar residues" evidence="1">
    <location>
        <begin position="60"/>
        <end position="70"/>
    </location>
</feature>
<gene>
    <name evidence="2" type="ORF">EV102420_14_01300</name>
</gene>
<proteinExistence type="predicted"/>
<name>A0A090V2P4_PSEVU</name>
<evidence type="ECO:0000256" key="1">
    <source>
        <dbReference type="SAM" id="MobiDB-lite"/>
    </source>
</evidence>
<protein>
    <submittedName>
        <fullName evidence="2">Uncharacterized protein</fullName>
    </submittedName>
</protein>
<dbReference type="EMBL" id="BBMZ01000014">
    <property type="protein sequence ID" value="GAL59071.1"/>
    <property type="molecule type" value="Genomic_DNA"/>
</dbReference>
<accession>A0A090V2P4</accession>